<dbReference type="SUPFAM" id="SSF53649">
    <property type="entry name" value="Alkaline phosphatase-like"/>
    <property type="match status" value="1"/>
</dbReference>
<dbReference type="InterPro" id="IPR017850">
    <property type="entry name" value="Alkaline_phosphatase_core_sf"/>
</dbReference>
<dbReference type="InParanoid" id="A0A067R7H4"/>
<accession>A0A067R7H4</accession>
<dbReference type="Pfam" id="PF02995">
    <property type="entry name" value="DUF229"/>
    <property type="match status" value="1"/>
</dbReference>
<dbReference type="OMA" id="ISSHWCA"/>
<dbReference type="AlphaFoldDB" id="A0A067R7H4"/>
<dbReference type="InterPro" id="IPR004245">
    <property type="entry name" value="DUF229"/>
</dbReference>
<dbReference type="GO" id="GO:0005615">
    <property type="term" value="C:extracellular space"/>
    <property type="evidence" value="ECO:0007669"/>
    <property type="project" value="TreeGrafter"/>
</dbReference>
<reference evidence="2 3" key="1">
    <citation type="journal article" date="2014" name="Nat. Commun.">
        <title>Molecular traces of alternative social organization in a termite genome.</title>
        <authorList>
            <person name="Terrapon N."/>
            <person name="Li C."/>
            <person name="Robertson H.M."/>
            <person name="Ji L."/>
            <person name="Meng X."/>
            <person name="Booth W."/>
            <person name="Chen Z."/>
            <person name="Childers C.P."/>
            <person name="Glastad K.M."/>
            <person name="Gokhale K."/>
            <person name="Gowin J."/>
            <person name="Gronenberg W."/>
            <person name="Hermansen R.A."/>
            <person name="Hu H."/>
            <person name="Hunt B.G."/>
            <person name="Huylmans A.K."/>
            <person name="Khalil S.M."/>
            <person name="Mitchell R.D."/>
            <person name="Munoz-Torres M.C."/>
            <person name="Mustard J.A."/>
            <person name="Pan H."/>
            <person name="Reese J.T."/>
            <person name="Scharf M.E."/>
            <person name="Sun F."/>
            <person name="Vogel H."/>
            <person name="Xiao J."/>
            <person name="Yang W."/>
            <person name="Yang Z."/>
            <person name="Yang Z."/>
            <person name="Zhou J."/>
            <person name="Zhu J."/>
            <person name="Brent C.S."/>
            <person name="Elsik C.G."/>
            <person name="Goodisman M.A."/>
            <person name="Liberles D.A."/>
            <person name="Roe R.M."/>
            <person name="Vargo E.L."/>
            <person name="Vilcinskas A."/>
            <person name="Wang J."/>
            <person name="Bornberg-Bauer E."/>
            <person name="Korb J."/>
            <person name="Zhang G."/>
            <person name="Liebig J."/>
        </authorList>
    </citation>
    <scope>NUCLEOTIDE SEQUENCE [LARGE SCALE GENOMIC DNA]</scope>
    <source>
        <tissue evidence="2">Whole organism</tissue>
    </source>
</reference>
<evidence type="ECO:0000313" key="3">
    <source>
        <dbReference type="Proteomes" id="UP000027135"/>
    </source>
</evidence>
<dbReference type="PANTHER" id="PTHR10974">
    <property type="entry name" value="FI08016P-RELATED"/>
    <property type="match status" value="1"/>
</dbReference>
<feature type="transmembrane region" description="Helical" evidence="1">
    <location>
        <begin position="12"/>
        <end position="31"/>
    </location>
</feature>
<evidence type="ECO:0000313" key="2">
    <source>
        <dbReference type="EMBL" id="KDR15450.1"/>
    </source>
</evidence>
<dbReference type="STRING" id="136037.A0A067R7H4"/>
<protein>
    <submittedName>
        <fullName evidence="2">Uncharacterized protein</fullName>
    </submittedName>
</protein>
<proteinExistence type="predicted"/>
<dbReference type="Proteomes" id="UP000027135">
    <property type="component" value="Unassembled WGS sequence"/>
</dbReference>
<dbReference type="FunCoup" id="A0A067R7H4">
    <property type="interactions" value="4"/>
</dbReference>
<dbReference type="CDD" id="cd16021">
    <property type="entry name" value="ALP_like"/>
    <property type="match status" value="1"/>
</dbReference>
<keyword evidence="1" id="KW-0472">Membrane</keyword>
<evidence type="ECO:0000256" key="1">
    <source>
        <dbReference type="SAM" id="Phobius"/>
    </source>
</evidence>
<gene>
    <name evidence="2" type="ORF">L798_09155</name>
</gene>
<organism evidence="2 3">
    <name type="scientific">Zootermopsis nevadensis</name>
    <name type="common">Dampwood termite</name>
    <dbReference type="NCBI Taxonomy" id="136037"/>
    <lineage>
        <taxon>Eukaryota</taxon>
        <taxon>Metazoa</taxon>
        <taxon>Ecdysozoa</taxon>
        <taxon>Arthropoda</taxon>
        <taxon>Hexapoda</taxon>
        <taxon>Insecta</taxon>
        <taxon>Pterygota</taxon>
        <taxon>Neoptera</taxon>
        <taxon>Polyneoptera</taxon>
        <taxon>Dictyoptera</taxon>
        <taxon>Blattodea</taxon>
        <taxon>Blattoidea</taxon>
        <taxon>Termitoidae</taxon>
        <taxon>Termopsidae</taxon>
        <taxon>Zootermopsis</taxon>
    </lineage>
</organism>
<keyword evidence="1" id="KW-1133">Transmembrane helix</keyword>
<sequence length="682" mass="78091">MVGLGSQTKPCLRVIAIIACITLVSMFYLLGFGQPMQANPSTLPVFSNEQEKKENSSVPLKEGYLVWSPSCQIPDMDPHHESIRKFLKSAESIVCSKFGPLTYINTPTAAHAENNWTAPYVLKVDPGMVHYYVPNKQRYSCCYADITRAIPNVKDNKMADSTYNINKCVDFEEEVILKPGSEFVLVRCNIHKKDSKVKEIYSNMHATVPAKPQVLAKLAKTQQKNNSQDRNKPSVLFIGLDSISRLNLIRTMPQTVSHLHRNGWIELRGYNKVADNTFPNLMAIITGLSLDQVKKTCWPTRDTELDDCPYIWYEFSKQGYVTAFGEDITKMSTFNYQKTGFINPPTDYYLRPFILAAEKELQSKMRDQLNICLGPTSTTEHLLRYATDIASTFRHSLYFALLWINNLSHNNHNTPAAMDFRFMQFFNELAEIGTLNNTFVIFLSDHGMRFGRIRETFIGWLEERLPFIYVWIPLWYRQQHPEIEKNLVTNRDRLTSPYDIHMTLRDILRQNRESVENTKDLSSINGSAGCPKCTSLFGEVPYDRSCGDAGINPHWCTCNQYQTLSTTGDTVQSVAKFVLSEIQSQLLKTVNRTQILKKCSDLRLNRLVNVRGRVHDQSEHKEYVVMIETLPGGALFEATVRQFIKNNTFQMLGIVSRINAYWSQSICINDPVLKMYCYCVSS</sequence>
<name>A0A067R7H4_ZOONE</name>
<dbReference type="PANTHER" id="PTHR10974:SF9">
    <property type="entry name" value="DUF229 DOMAIN CONTAINING PROTEIN-RELATED"/>
    <property type="match status" value="1"/>
</dbReference>
<keyword evidence="1" id="KW-0812">Transmembrane</keyword>
<keyword evidence="3" id="KW-1185">Reference proteome</keyword>
<dbReference type="FunFam" id="3.40.720.10:FF:000017">
    <property type="entry name" value="Predicted protein"/>
    <property type="match status" value="1"/>
</dbReference>
<dbReference type="Gene3D" id="3.40.720.10">
    <property type="entry name" value="Alkaline Phosphatase, subunit A"/>
    <property type="match status" value="1"/>
</dbReference>
<dbReference type="eggNOG" id="ENOG502QRYZ">
    <property type="taxonomic scope" value="Eukaryota"/>
</dbReference>
<dbReference type="EMBL" id="KK852824">
    <property type="protein sequence ID" value="KDR15450.1"/>
    <property type="molecule type" value="Genomic_DNA"/>
</dbReference>